<dbReference type="PANTHER" id="PTHR45852">
    <property type="entry name" value="SER/THR-PROTEIN KINASE RIO2"/>
    <property type="match status" value="1"/>
</dbReference>
<dbReference type="CDD" id="cd05144">
    <property type="entry name" value="RIO2_C"/>
    <property type="match status" value="1"/>
</dbReference>
<accession>A0AAW1PXA8</accession>
<evidence type="ECO:0000256" key="3">
    <source>
        <dbReference type="ARBA" id="ARBA00012513"/>
    </source>
</evidence>
<dbReference type="FunFam" id="3.30.200.20:FF:000052">
    <property type="entry name" value="Serine/threonine-protein kinase RIO2"/>
    <property type="match status" value="1"/>
</dbReference>
<evidence type="ECO:0000313" key="17">
    <source>
        <dbReference type="EMBL" id="KAK9813106.1"/>
    </source>
</evidence>
<comment type="catalytic activity">
    <reaction evidence="11">
        <text>L-threonyl-[protein] + ATP = O-phospho-L-threonyl-[protein] + ADP + H(+)</text>
        <dbReference type="Rhea" id="RHEA:46608"/>
        <dbReference type="Rhea" id="RHEA-COMP:11060"/>
        <dbReference type="Rhea" id="RHEA-COMP:11605"/>
        <dbReference type="ChEBI" id="CHEBI:15378"/>
        <dbReference type="ChEBI" id="CHEBI:30013"/>
        <dbReference type="ChEBI" id="CHEBI:30616"/>
        <dbReference type="ChEBI" id="CHEBI:61977"/>
        <dbReference type="ChEBI" id="CHEBI:456216"/>
        <dbReference type="EC" id="2.7.11.1"/>
    </reaction>
</comment>
<keyword evidence="10" id="KW-0460">Magnesium</keyword>
<dbReference type="GO" id="GO:0005524">
    <property type="term" value="F:ATP binding"/>
    <property type="evidence" value="ECO:0007669"/>
    <property type="project" value="UniProtKB-KW"/>
</dbReference>
<dbReference type="SMART" id="SM00090">
    <property type="entry name" value="RIO"/>
    <property type="match status" value="1"/>
</dbReference>
<dbReference type="Gene3D" id="3.30.200.20">
    <property type="entry name" value="Phosphorylase Kinase, domain 1"/>
    <property type="match status" value="1"/>
</dbReference>
<dbReference type="GO" id="GO:0030688">
    <property type="term" value="C:preribosome, small subunit precursor"/>
    <property type="evidence" value="ECO:0007669"/>
    <property type="project" value="TreeGrafter"/>
</dbReference>
<dbReference type="FunFam" id="1.10.10.10:FF:000053">
    <property type="entry name" value="Serine/threonine-protein kinase RIO2"/>
    <property type="match status" value="1"/>
</dbReference>
<keyword evidence="8" id="KW-0418">Kinase</keyword>
<dbReference type="GO" id="GO:0046872">
    <property type="term" value="F:metal ion binding"/>
    <property type="evidence" value="ECO:0007669"/>
    <property type="project" value="UniProtKB-KW"/>
</dbReference>
<dbReference type="InterPro" id="IPR036390">
    <property type="entry name" value="WH_DNA-bd_sf"/>
</dbReference>
<feature type="compositionally biased region" description="Low complexity" evidence="15">
    <location>
        <begin position="389"/>
        <end position="403"/>
    </location>
</feature>
<organism evidence="17 18">
    <name type="scientific">[Myrmecia] bisecta</name>
    <dbReference type="NCBI Taxonomy" id="41462"/>
    <lineage>
        <taxon>Eukaryota</taxon>
        <taxon>Viridiplantae</taxon>
        <taxon>Chlorophyta</taxon>
        <taxon>core chlorophytes</taxon>
        <taxon>Trebouxiophyceae</taxon>
        <taxon>Trebouxiales</taxon>
        <taxon>Trebouxiaceae</taxon>
        <taxon>Myrmecia</taxon>
    </lineage>
</organism>
<name>A0AAW1PXA8_9CHLO</name>
<dbReference type="PANTHER" id="PTHR45852:SF1">
    <property type="entry name" value="SERINE_THREONINE-PROTEIN KINASE RIO2"/>
    <property type="match status" value="1"/>
</dbReference>
<protein>
    <recommendedName>
        <fullName evidence="13">Serine/threonine-protein kinase RIO2</fullName>
        <ecNumber evidence="3">2.7.11.1</ecNumber>
    </recommendedName>
    <alternativeName>
        <fullName evidence="14">Serine/threonine-protein kinase rio2</fullName>
    </alternativeName>
</protein>
<keyword evidence="5" id="KW-0808">Transferase</keyword>
<comment type="similarity">
    <text evidence="2">Belongs to the protein kinase superfamily. RIO-type Ser/Thr kinase family.</text>
</comment>
<evidence type="ECO:0000256" key="14">
    <source>
        <dbReference type="ARBA" id="ARBA00068837"/>
    </source>
</evidence>
<gene>
    <name evidence="17" type="ORF">WJX72_009167</name>
</gene>
<feature type="domain" description="RIO kinase" evidence="16">
    <location>
        <begin position="64"/>
        <end position="297"/>
    </location>
</feature>
<sequence length="437" mass="48735">MKLDVNALRYMSKEEFRTLVAVEIGQKNHEIVPVTLIDTIAGLKHGGTMRYLRTLLRYKLVHHDNSKYDGYRLTYLGYDFLAIKTMVNRGTVSSVGRQIGVGKESDVFEVMDEGGRVMALKLHRLGRTSFRAVKSKRDYLRNRSSFSWLYLSRLAALKEYAFMTALGKHGLPVPEAIDHNRHAVLMSLVDACPLVQVRELVNPGVVYRGLMELMVRLTELGLIHCDFNEFNLLVDDDEKLTLIDFPQMVSTSHSNAEELFERDVDCIIRFFKKKLGYIPEHDDTLPYLRPDFKAVVARSSGTLDVELAASGFQKQHQDVLERFARPGRDGDAGASGDEADDAGHNAAELKMQPPTPIQGHDEPANEGSGGAAQAHADGSDDEAGLASFAAQEQAVHQRVVQQQKKVGMRKAVSRATRNAQKSSSHKGRKQTASSIDW</sequence>
<dbReference type="InterPro" id="IPR011009">
    <property type="entry name" value="Kinase-like_dom_sf"/>
</dbReference>
<evidence type="ECO:0000256" key="12">
    <source>
        <dbReference type="ARBA" id="ARBA00048679"/>
    </source>
</evidence>
<dbReference type="GO" id="GO:0005829">
    <property type="term" value="C:cytosol"/>
    <property type="evidence" value="ECO:0007669"/>
    <property type="project" value="TreeGrafter"/>
</dbReference>
<dbReference type="InterPro" id="IPR030484">
    <property type="entry name" value="Rio2"/>
</dbReference>
<comment type="cofactor">
    <cofactor evidence="1">
        <name>Mg(2+)</name>
        <dbReference type="ChEBI" id="CHEBI:18420"/>
    </cofactor>
</comment>
<evidence type="ECO:0000256" key="10">
    <source>
        <dbReference type="ARBA" id="ARBA00022842"/>
    </source>
</evidence>
<dbReference type="GO" id="GO:0005634">
    <property type="term" value="C:nucleus"/>
    <property type="evidence" value="ECO:0007669"/>
    <property type="project" value="TreeGrafter"/>
</dbReference>
<dbReference type="InterPro" id="IPR015285">
    <property type="entry name" value="RIO2_wHTH_N"/>
</dbReference>
<dbReference type="SUPFAM" id="SSF56112">
    <property type="entry name" value="Protein kinase-like (PK-like)"/>
    <property type="match status" value="1"/>
</dbReference>
<evidence type="ECO:0000256" key="8">
    <source>
        <dbReference type="ARBA" id="ARBA00022777"/>
    </source>
</evidence>
<feature type="region of interest" description="Disordered" evidence="15">
    <location>
        <begin position="349"/>
        <end position="437"/>
    </location>
</feature>
<keyword evidence="4" id="KW-0723">Serine/threonine-protein kinase</keyword>
<dbReference type="Pfam" id="PF01163">
    <property type="entry name" value="RIO1"/>
    <property type="match status" value="1"/>
</dbReference>
<evidence type="ECO:0000256" key="1">
    <source>
        <dbReference type="ARBA" id="ARBA00001946"/>
    </source>
</evidence>
<evidence type="ECO:0000259" key="16">
    <source>
        <dbReference type="SMART" id="SM00090"/>
    </source>
</evidence>
<evidence type="ECO:0000256" key="6">
    <source>
        <dbReference type="ARBA" id="ARBA00022723"/>
    </source>
</evidence>
<dbReference type="GO" id="GO:0004674">
    <property type="term" value="F:protein serine/threonine kinase activity"/>
    <property type="evidence" value="ECO:0007669"/>
    <property type="project" value="UniProtKB-KW"/>
</dbReference>
<dbReference type="Pfam" id="PF09202">
    <property type="entry name" value="Rio2_N"/>
    <property type="match status" value="1"/>
</dbReference>
<reference evidence="17 18" key="1">
    <citation type="journal article" date="2024" name="Nat. Commun.">
        <title>Phylogenomics reveals the evolutionary origins of lichenization in chlorophyte algae.</title>
        <authorList>
            <person name="Puginier C."/>
            <person name="Libourel C."/>
            <person name="Otte J."/>
            <person name="Skaloud P."/>
            <person name="Haon M."/>
            <person name="Grisel S."/>
            <person name="Petersen M."/>
            <person name="Berrin J.G."/>
            <person name="Delaux P.M."/>
            <person name="Dal Grande F."/>
            <person name="Keller J."/>
        </authorList>
    </citation>
    <scope>NUCLEOTIDE SEQUENCE [LARGE SCALE GENOMIC DNA]</scope>
    <source>
        <strain evidence="17 18">SAG 2043</strain>
    </source>
</reference>
<dbReference type="EMBL" id="JALJOR010000008">
    <property type="protein sequence ID" value="KAK9813106.1"/>
    <property type="molecule type" value="Genomic_DNA"/>
</dbReference>
<evidence type="ECO:0000256" key="5">
    <source>
        <dbReference type="ARBA" id="ARBA00022679"/>
    </source>
</evidence>
<dbReference type="InterPro" id="IPR018934">
    <property type="entry name" value="RIO_dom"/>
</dbReference>
<dbReference type="Proteomes" id="UP001489004">
    <property type="component" value="Unassembled WGS sequence"/>
</dbReference>
<proteinExistence type="inferred from homology"/>
<keyword evidence="18" id="KW-1185">Reference proteome</keyword>
<dbReference type="EC" id="2.7.11.1" evidence="3"/>
<evidence type="ECO:0000313" key="18">
    <source>
        <dbReference type="Proteomes" id="UP001489004"/>
    </source>
</evidence>
<evidence type="ECO:0000256" key="13">
    <source>
        <dbReference type="ARBA" id="ARBA00068353"/>
    </source>
</evidence>
<evidence type="ECO:0000256" key="11">
    <source>
        <dbReference type="ARBA" id="ARBA00047899"/>
    </source>
</evidence>
<comment type="caution">
    <text evidence="17">The sequence shown here is derived from an EMBL/GenBank/DDBJ whole genome shotgun (WGS) entry which is preliminary data.</text>
</comment>
<dbReference type="InterPro" id="IPR036388">
    <property type="entry name" value="WH-like_DNA-bd_sf"/>
</dbReference>
<dbReference type="Gene3D" id="1.10.10.10">
    <property type="entry name" value="Winged helix-like DNA-binding domain superfamily/Winged helix DNA-binding domain"/>
    <property type="match status" value="1"/>
</dbReference>
<evidence type="ECO:0000256" key="2">
    <source>
        <dbReference type="ARBA" id="ARBA00009196"/>
    </source>
</evidence>
<keyword evidence="9" id="KW-0067">ATP-binding</keyword>
<dbReference type="GO" id="GO:0030490">
    <property type="term" value="P:maturation of SSU-rRNA"/>
    <property type="evidence" value="ECO:0007669"/>
    <property type="project" value="TreeGrafter"/>
</dbReference>
<evidence type="ECO:0000256" key="7">
    <source>
        <dbReference type="ARBA" id="ARBA00022741"/>
    </source>
</evidence>
<evidence type="ECO:0000256" key="15">
    <source>
        <dbReference type="SAM" id="MobiDB-lite"/>
    </source>
</evidence>
<comment type="catalytic activity">
    <reaction evidence="12">
        <text>L-seryl-[protein] + ATP = O-phospho-L-seryl-[protein] + ADP + H(+)</text>
        <dbReference type="Rhea" id="RHEA:17989"/>
        <dbReference type="Rhea" id="RHEA-COMP:9863"/>
        <dbReference type="Rhea" id="RHEA-COMP:11604"/>
        <dbReference type="ChEBI" id="CHEBI:15378"/>
        <dbReference type="ChEBI" id="CHEBI:29999"/>
        <dbReference type="ChEBI" id="CHEBI:30616"/>
        <dbReference type="ChEBI" id="CHEBI:83421"/>
        <dbReference type="ChEBI" id="CHEBI:456216"/>
        <dbReference type="EC" id="2.7.11.1"/>
    </reaction>
</comment>
<dbReference type="Gene3D" id="1.10.510.10">
    <property type="entry name" value="Transferase(Phosphotransferase) domain 1"/>
    <property type="match status" value="1"/>
</dbReference>
<keyword evidence="6" id="KW-0479">Metal-binding</keyword>
<evidence type="ECO:0000256" key="9">
    <source>
        <dbReference type="ARBA" id="ARBA00022840"/>
    </source>
</evidence>
<evidence type="ECO:0000256" key="4">
    <source>
        <dbReference type="ARBA" id="ARBA00022527"/>
    </source>
</evidence>
<dbReference type="InterPro" id="IPR000687">
    <property type="entry name" value="RIO_kinase"/>
</dbReference>
<dbReference type="AlphaFoldDB" id="A0AAW1PXA8"/>
<keyword evidence="7" id="KW-0547">Nucleotide-binding</keyword>
<dbReference type="SUPFAM" id="SSF46785">
    <property type="entry name" value="Winged helix' DNA-binding domain"/>
    <property type="match status" value="1"/>
</dbReference>